<dbReference type="InterPro" id="IPR003959">
    <property type="entry name" value="ATPase_AAA_core"/>
</dbReference>
<feature type="compositionally biased region" description="Acidic residues" evidence="8">
    <location>
        <begin position="161"/>
        <end position="171"/>
    </location>
</feature>
<sequence length="848" mass="95456">MDDNFSPRVKDVIAYSKEEALRLGHDFIGTEHLMLGLLRDGNGKAINILNALDIDLNHLRRKVEILSPANPTLTAVSNEKKNLHLTRQAERALKTTFLEAKLFQSNSINTAHLLLCILRNENDPTTKLLNKLKVDYDNVKEQFKFMITNNDNYIEPKAESFQDDSPSDDDTTKDNLFNSPTGKTNKKSKTPVLDNFGRDLTAMAEEGKLDPVVGRDKEIERVSQILSRRKKNNPLLIGEPGVGKSAIAEGLAIRITKRKVSRILFNKRVVTLDLASLVAGTKYRGQFEERMKAVMNELEKNDDIILFIDEIHTIVGAGGATGSLDASNMFKPALARGEIQCVGATTLDEYRQYIEKDGALERRFQKVIVEPTTVEETIEILNNIKDKYESHHNVNYTPEAIEACVKLTNRYMTDRFLPDKAIDALDEAGSRVHIININVPKQILQLENELEIVRESKTSVVKKQKYEEAAKLRDDEKRLEKELEIAQEKWEEETKQHREVVTEDNVADVVSMMTGIPVNRIAQTESNKLFLLPELIKGKVIGQDEAVSKVVKAIQRNRAGLKDPNKPIGSFIFLGQTGVGKTQLAKVLAKQLFDSEDALVRIDMSEYMEKFAISRLVGAPPGYVGYEEGGQLTEKIRRKPYAVVLLDEIEKAHPDVFNMMLQVLDDGYLTDSLGRKIDFRNTIIIMTSNIGARKLKDFGTGVGFGTASQKAQEASNTKGVIESALKKAFAPEFLNRIDDVIVFNTLEKEDLNSIIKIELDKLLLRIKDLGYELKLTEKATSFIAEKGFDKQYGARPLKRAIQKYVEDALAEKIITSKIHEGDVILMDLDETNQELVITIEKQENPTES</sequence>
<keyword evidence="7" id="KW-0175">Coiled coil</keyword>
<dbReference type="InterPro" id="IPR027417">
    <property type="entry name" value="P-loop_NTPase"/>
</dbReference>
<dbReference type="Gene3D" id="1.10.1780.10">
    <property type="entry name" value="Clp, N-terminal domain"/>
    <property type="match status" value="1"/>
</dbReference>
<evidence type="ECO:0000256" key="7">
    <source>
        <dbReference type="SAM" id="Coils"/>
    </source>
</evidence>
<reference evidence="11 12" key="1">
    <citation type="submission" date="2024-09" db="EMBL/GenBank/DDBJ databases">
        <authorList>
            <person name="Sun Q."/>
            <person name="Mori K."/>
        </authorList>
    </citation>
    <scope>NUCLEOTIDE SEQUENCE [LARGE SCALE GENOMIC DNA]</scope>
    <source>
        <strain evidence="11 12">CECT 8286</strain>
    </source>
</reference>
<evidence type="ECO:0000256" key="3">
    <source>
        <dbReference type="ARBA" id="ARBA00022840"/>
    </source>
</evidence>
<name>A0ABV5F493_9FLAO</name>
<keyword evidence="1 5" id="KW-0677">Repeat</keyword>
<keyword evidence="2 6" id="KW-0547">Nucleotide-binding</keyword>
<evidence type="ECO:0000256" key="6">
    <source>
        <dbReference type="RuleBase" id="RU004432"/>
    </source>
</evidence>
<evidence type="ECO:0000259" key="9">
    <source>
        <dbReference type="PROSITE" id="PS50151"/>
    </source>
</evidence>
<evidence type="ECO:0000259" key="10">
    <source>
        <dbReference type="PROSITE" id="PS51903"/>
    </source>
</evidence>
<dbReference type="Proteomes" id="UP001589605">
    <property type="component" value="Unassembled WGS sequence"/>
</dbReference>
<dbReference type="EMBL" id="JBHMEZ010000012">
    <property type="protein sequence ID" value="MFB9054252.1"/>
    <property type="molecule type" value="Genomic_DNA"/>
</dbReference>
<dbReference type="Pfam" id="PF10431">
    <property type="entry name" value="ClpB_D2-small"/>
    <property type="match status" value="1"/>
</dbReference>
<accession>A0ABV5F493</accession>
<dbReference type="Gene3D" id="3.40.50.300">
    <property type="entry name" value="P-loop containing nucleotide triphosphate hydrolases"/>
    <property type="match status" value="2"/>
</dbReference>
<evidence type="ECO:0000256" key="5">
    <source>
        <dbReference type="PROSITE-ProRule" id="PRU01251"/>
    </source>
</evidence>
<dbReference type="CDD" id="cd00009">
    <property type="entry name" value="AAA"/>
    <property type="match status" value="1"/>
</dbReference>
<dbReference type="RefSeq" id="WP_382383885.1">
    <property type="nucleotide sequence ID" value="NZ_JBHMEZ010000012.1"/>
</dbReference>
<dbReference type="PROSITE" id="PS51903">
    <property type="entry name" value="CLP_R"/>
    <property type="match status" value="1"/>
</dbReference>
<keyword evidence="4 6" id="KW-0143">Chaperone</keyword>
<keyword evidence="11" id="KW-0645">Protease</keyword>
<dbReference type="Pfam" id="PF07724">
    <property type="entry name" value="AAA_2"/>
    <property type="match status" value="1"/>
</dbReference>
<dbReference type="InterPro" id="IPR001943">
    <property type="entry name" value="UVR_dom"/>
</dbReference>
<dbReference type="InterPro" id="IPR003593">
    <property type="entry name" value="AAA+_ATPase"/>
</dbReference>
<organism evidence="11 12">
    <name type="scientific">Formosa undariae</name>
    <dbReference type="NCBI Taxonomy" id="1325436"/>
    <lineage>
        <taxon>Bacteria</taxon>
        <taxon>Pseudomonadati</taxon>
        <taxon>Bacteroidota</taxon>
        <taxon>Flavobacteriia</taxon>
        <taxon>Flavobacteriales</taxon>
        <taxon>Flavobacteriaceae</taxon>
        <taxon>Formosa</taxon>
    </lineage>
</organism>
<dbReference type="InterPro" id="IPR050130">
    <property type="entry name" value="ClpA_ClpB"/>
</dbReference>
<feature type="region of interest" description="Disordered" evidence="8">
    <location>
        <begin position="157"/>
        <end position="192"/>
    </location>
</feature>
<dbReference type="SUPFAM" id="SSF52540">
    <property type="entry name" value="P-loop containing nucleoside triphosphate hydrolases"/>
    <property type="match status" value="2"/>
</dbReference>
<dbReference type="Pfam" id="PF17871">
    <property type="entry name" value="AAA_lid_9"/>
    <property type="match status" value="1"/>
</dbReference>
<dbReference type="CDD" id="cd19499">
    <property type="entry name" value="RecA-like_ClpB_Hsp104-like"/>
    <property type="match status" value="1"/>
</dbReference>
<evidence type="ECO:0000313" key="12">
    <source>
        <dbReference type="Proteomes" id="UP001589605"/>
    </source>
</evidence>
<dbReference type="Pfam" id="PF00004">
    <property type="entry name" value="AAA"/>
    <property type="match status" value="1"/>
</dbReference>
<evidence type="ECO:0000313" key="11">
    <source>
        <dbReference type="EMBL" id="MFB9054252.1"/>
    </source>
</evidence>
<keyword evidence="3 6" id="KW-0067">ATP-binding</keyword>
<dbReference type="Gene3D" id="1.10.8.60">
    <property type="match status" value="2"/>
</dbReference>
<dbReference type="PANTHER" id="PTHR11638:SF18">
    <property type="entry name" value="HEAT SHOCK PROTEIN 104"/>
    <property type="match status" value="1"/>
</dbReference>
<feature type="domain" description="UVR" evidence="9">
    <location>
        <begin position="447"/>
        <end position="482"/>
    </location>
</feature>
<dbReference type="InterPro" id="IPR028299">
    <property type="entry name" value="ClpA/B_CS2"/>
</dbReference>
<dbReference type="InterPro" id="IPR041546">
    <property type="entry name" value="ClpA/ClpB_AAA_lid"/>
</dbReference>
<dbReference type="PROSITE" id="PS00870">
    <property type="entry name" value="CLPAB_1"/>
    <property type="match status" value="1"/>
</dbReference>
<proteinExistence type="inferred from homology"/>
<dbReference type="GO" id="GO:0008233">
    <property type="term" value="F:peptidase activity"/>
    <property type="evidence" value="ECO:0007669"/>
    <property type="project" value="UniProtKB-KW"/>
</dbReference>
<dbReference type="GO" id="GO:0006508">
    <property type="term" value="P:proteolysis"/>
    <property type="evidence" value="ECO:0007669"/>
    <property type="project" value="UniProtKB-KW"/>
</dbReference>
<dbReference type="PROSITE" id="PS50151">
    <property type="entry name" value="UVR"/>
    <property type="match status" value="1"/>
</dbReference>
<feature type="domain" description="Clp R" evidence="10">
    <location>
        <begin position="1"/>
        <end position="149"/>
    </location>
</feature>
<dbReference type="PANTHER" id="PTHR11638">
    <property type="entry name" value="ATP-DEPENDENT CLP PROTEASE"/>
    <property type="match status" value="1"/>
</dbReference>
<evidence type="ECO:0000256" key="8">
    <source>
        <dbReference type="SAM" id="MobiDB-lite"/>
    </source>
</evidence>
<dbReference type="InterPro" id="IPR019489">
    <property type="entry name" value="Clp_ATPase_C"/>
</dbReference>
<dbReference type="PRINTS" id="PR00300">
    <property type="entry name" value="CLPPROTEASEA"/>
</dbReference>
<protein>
    <submittedName>
        <fullName evidence="11">ATP-dependent Clp protease ATP-binding subunit</fullName>
    </submittedName>
</protein>
<dbReference type="InterPro" id="IPR001270">
    <property type="entry name" value="ClpA/B"/>
</dbReference>
<feature type="coiled-coil region" evidence="7">
    <location>
        <begin position="462"/>
        <end position="496"/>
    </location>
</feature>
<dbReference type="InterPro" id="IPR018368">
    <property type="entry name" value="ClpA/B_CS1"/>
</dbReference>
<dbReference type="PROSITE" id="PS00871">
    <property type="entry name" value="CLPAB_2"/>
    <property type="match status" value="1"/>
</dbReference>
<dbReference type="SUPFAM" id="SSF81923">
    <property type="entry name" value="Double Clp-N motif"/>
    <property type="match status" value="1"/>
</dbReference>
<dbReference type="InterPro" id="IPR036628">
    <property type="entry name" value="Clp_N_dom_sf"/>
</dbReference>
<dbReference type="SMART" id="SM01086">
    <property type="entry name" value="ClpB_D2-small"/>
    <property type="match status" value="1"/>
</dbReference>
<comment type="caution">
    <text evidence="11">The sequence shown here is derived from an EMBL/GenBank/DDBJ whole genome shotgun (WGS) entry which is preliminary data.</text>
</comment>
<gene>
    <name evidence="11" type="ORF">ACFFVB_14285</name>
</gene>
<dbReference type="SMART" id="SM00382">
    <property type="entry name" value="AAA"/>
    <property type="match status" value="2"/>
</dbReference>
<dbReference type="InterPro" id="IPR004176">
    <property type="entry name" value="Clp_R_N"/>
</dbReference>
<keyword evidence="12" id="KW-1185">Reference proteome</keyword>
<evidence type="ECO:0000256" key="2">
    <source>
        <dbReference type="ARBA" id="ARBA00022741"/>
    </source>
</evidence>
<evidence type="ECO:0000256" key="4">
    <source>
        <dbReference type="ARBA" id="ARBA00023186"/>
    </source>
</evidence>
<evidence type="ECO:0000256" key="1">
    <source>
        <dbReference type="ARBA" id="ARBA00022737"/>
    </source>
</evidence>
<keyword evidence="11" id="KW-0378">Hydrolase</keyword>
<dbReference type="Gene3D" id="4.10.860.10">
    <property type="entry name" value="UVR domain"/>
    <property type="match status" value="1"/>
</dbReference>
<dbReference type="Pfam" id="PF02861">
    <property type="entry name" value="Clp_N"/>
    <property type="match status" value="1"/>
</dbReference>
<dbReference type="GO" id="GO:0005524">
    <property type="term" value="F:ATP binding"/>
    <property type="evidence" value="ECO:0007669"/>
    <property type="project" value="UniProtKB-KW"/>
</dbReference>
<comment type="similarity">
    <text evidence="6">Belongs to the ClpA/ClpB family.</text>
</comment>